<keyword evidence="1" id="KW-0472">Membrane</keyword>
<feature type="transmembrane region" description="Helical" evidence="1">
    <location>
        <begin position="126"/>
        <end position="156"/>
    </location>
</feature>
<dbReference type="AlphaFoldDB" id="A0AAE3GKW3"/>
<evidence type="ECO:0000313" key="2">
    <source>
        <dbReference type="EMBL" id="MCP2170066.1"/>
    </source>
</evidence>
<keyword evidence="1" id="KW-1133">Transmembrane helix</keyword>
<evidence type="ECO:0000313" key="3">
    <source>
        <dbReference type="Proteomes" id="UP001206128"/>
    </source>
</evidence>
<dbReference type="RefSeq" id="WP_253779828.1">
    <property type="nucleotide sequence ID" value="NZ_JAMTCK010000024.1"/>
</dbReference>
<dbReference type="EMBL" id="JAMTCK010000024">
    <property type="protein sequence ID" value="MCP2170066.1"/>
    <property type="molecule type" value="Genomic_DNA"/>
</dbReference>
<feature type="transmembrane region" description="Helical" evidence="1">
    <location>
        <begin position="254"/>
        <end position="275"/>
    </location>
</feature>
<comment type="caution">
    <text evidence="2">The sequence shown here is derived from an EMBL/GenBank/DDBJ whole genome shotgun (WGS) entry which is preliminary data.</text>
</comment>
<reference evidence="2" key="1">
    <citation type="submission" date="2022-06" db="EMBL/GenBank/DDBJ databases">
        <title>Genomic Encyclopedia of Archaeal and Bacterial Type Strains, Phase II (KMG-II): from individual species to whole genera.</title>
        <authorList>
            <person name="Goeker M."/>
        </authorList>
    </citation>
    <scope>NUCLEOTIDE SEQUENCE</scope>
    <source>
        <strain evidence="2">DSM 43935</strain>
    </source>
</reference>
<protein>
    <submittedName>
        <fullName evidence="2">ABC-2 family transporter protein</fullName>
    </submittedName>
</protein>
<sequence>MTGETSTSRASTVPNRTGGGFPGAVLAEWTKLWSVRSSWWCLVLTIVLTLPLAAFSGYGAHVQIANGIAEADSAGAGGAPQIAVDAVFYVAQFTVIALATMFIAGEYANGSIRATLQWIPVRTRMLLAKVTALAPMLLVLGALLGGVSIALAGMLLSPYGPPLTLGSAIVTALSIGCYLALLGGMAVGVGVALRSVAGTLTVMVLLLLISPLIASMVGVPGLIDALPGVAGLSGMLGPDIVNPLTRSLPPYGRLAGLGILAAWAVAALLLGNTVLRRRDA</sequence>
<feature type="transmembrane region" description="Helical" evidence="1">
    <location>
        <begin position="168"/>
        <end position="193"/>
    </location>
</feature>
<proteinExistence type="predicted"/>
<organism evidence="2 3">
    <name type="scientific">Goodfellowiella coeruleoviolacea</name>
    <dbReference type="NCBI Taxonomy" id="334858"/>
    <lineage>
        <taxon>Bacteria</taxon>
        <taxon>Bacillati</taxon>
        <taxon>Actinomycetota</taxon>
        <taxon>Actinomycetes</taxon>
        <taxon>Pseudonocardiales</taxon>
        <taxon>Pseudonocardiaceae</taxon>
        <taxon>Goodfellowiella</taxon>
    </lineage>
</organism>
<gene>
    <name evidence="2" type="ORF">LX83_006954</name>
</gene>
<feature type="transmembrane region" description="Helical" evidence="1">
    <location>
        <begin position="39"/>
        <end position="58"/>
    </location>
</feature>
<name>A0AAE3GKW3_9PSEU</name>
<feature type="transmembrane region" description="Helical" evidence="1">
    <location>
        <begin position="200"/>
        <end position="223"/>
    </location>
</feature>
<evidence type="ECO:0000256" key="1">
    <source>
        <dbReference type="SAM" id="Phobius"/>
    </source>
</evidence>
<feature type="transmembrane region" description="Helical" evidence="1">
    <location>
        <begin position="86"/>
        <end position="105"/>
    </location>
</feature>
<dbReference type="Proteomes" id="UP001206128">
    <property type="component" value="Unassembled WGS sequence"/>
</dbReference>
<keyword evidence="3" id="KW-1185">Reference proteome</keyword>
<keyword evidence="1" id="KW-0812">Transmembrane</keyword>
<accession>A0AAE3GKW3</accession>